<dbReference type="PANTHER" id="PTHR34136">
    <property type="match status" value="1"/>
</dbReference>
<sequence>MSDIMSDRLSVVTNGGHSEASALKWSRRFDVFGVQVSAITFDAAESEILEAARRNIPAVVSHHDVRALIDASREADLRKAANSFQIIAPDGQPIRWALNLLYGMRLRDPITGTELMRRLCARAAREGISVYLYGSTPEVLASLQATLFEQCPGLKLAGTESPPFRALSPEEDRETVQRINQSGAGIVFLGLGYPKQDRFAYEHRN</sequence>
<evidence type="ECO:0000313" key="3">
    <source>
        <dbReference type="EMBL" id="GAF75410.1"/>
    </source>
</evidence>
<dbReference type="GO" id="GO:0016758">
    <property type="term" value="F:hexosyltransferase activity"/>
    <property type="evidence" value="ECO:0007669"/>
    <property type="project" value="TreeGrafter"/>
</dbReference>
<gene>
    <name evidence="3" type="ORF">S01H1_17839</name>
</gene>
<evidence type="ECO:0000256" key="1">
    <source>
        <dbReference type="ARBA" id="ARBA00022676"/>
    </source>
</evidence>
<proteinExistence type="predicted"/>
<keyword evidence="1" id="KW-0328">Glycosyltransferase</keyword>
<keyword evidence="2" id="KW-0808">Transferase</keyword>
<dbReference type="NCBIfam" id="TIGR00696">
    <property type="entry name" value="wecG_tagA_cpsF"/>
    <property type="match status" value="1"/>
</dbReference>
<dbReference type="AlphaFoldDB" id="X0TH32"/>
<dbReference type="EMBL" id="BARS01009490">
    <property type="protein sequence ID" value="GAF75410.1"/>
    <property type="molecule type" value="Genomic_DNA"/>
</dbReference>
<comment type="caution">
    <text evidence="3">The sequence shown here is derived from an EMBL/GenBank/DDBJ whole genome shotgun (WGS) entry which is preliminary data.</text>
</comment>
<organism evidence="3">
    <name type="scientific">marine sediment metagenome</name>
    <dbReference type="NCBI Taxonomy" id="412755"/>
    <lineage>
        <taxon>unclassified sequences</taxon>
        <taxon>metagenomes</taxon>
        <taxon>ecological metagenomes</taxon>
    </lineage>
</organism>
<dbReference type="InterPro" id="IPR004629">
    <property type="entry name" value="WecG_TagA_CpsF"/>
</dbReference>
<name>X0TH32_9ZZZZ</name>
<evidence type="ECO:0000256" key="2">
    <source>
        <dbReference type="ARBA" id="ARBA00022679"/>
    </source>
</evidence>
<protein>
    <submittedName>
        <fullName evidence="3">Uncharacterized protein</fullName>
    </submittedName>
</protein>
<accession>X0TH32</accession>
<dbReference type="Pfam" id="PF03808">
    <property type="entry name" value="Glyco_tran_WecG"/>
    <property type="match status" value="1"/>
</dbReference>
<dbReference type="PANTHER" id="PTHR34136:SF1">
    <property type="entry name" value="UDP-N-ACETYL-D-MANNOSAMINURONIC ACID TRANSFERASE"/>
    <property type="match status" value="1"/>
</dbReference>
<dbReference type="CDD" id="cd06533">
    <property type="entry name" value="Glyco_transf_WecG_TagA"/>
    <property type="match status" value="1"/>
</dbReference>
<reference evidence="3" key="1">
    <citation type="journal article" date="2014" name="Front. Microbiol.">
        <title>High frequency of phylogenetically diverse reductive dehalogenase-homologous genes in deep subseafloor sedimentary metagenomes.</title>
        <authorList>
            <person name="Kawai M."/>
            <person name="Futagami T."/>
            <person name="Toyoda A."/>
            <person name="Takaki Y."/>
            <person name="Nishi S."/>
            <person name="Hori S."/>
            <person name="Arai W."/>
            <person name="Tsubouchi T."/>
            <person name="Morono Y."/>
            <person name="Uchiyama I."/>
            <person name="Ito T."/>
            <person name="Fujiyama A."/>
            <person name="Inagaki F."/>
            <person name="Takami H."/>
        </authorList>
    </citation>
    <scope>NUCLEOTIDE SEQUENCE</scope>
    <source>
        <strain evidence="3">Expedition CK06-06</strain>
    </source>
</reference>
<feature type="non-terminal residue" evidence="3">
    <location>
        <position position="205"/>
    </location>
</feature>